<dbReference type="Proteomes" id="UP000593567">
    <property type="component" value="Unassembled WGS sequence"/>
</dbReference>
<name>A0A7J7J7Z6_BUGNE</name>
<organism evidence="3 4">
    <name type="scientific">Bugula neritina</name>
    <name type="common">Brown bryozoan</name>
    <name type="synonym">Sertularia neritina</name>
    <dbReference type="NCBI Taxonomy" id="10212"/>
    <lineage>
        <taxon>Eukaryota</taxon>
        <taxon>Metazoa</taxon>
        <taxon>Spiralia</taxon>
        <taxon>Lophotrochozoa</taxon>
        <taxon>Bryozoa</taxon>
        <taxon>Gymnolaemata</taxon>
        <taxon>Cheilostomatida</taxon>
        <taxon>Flustrina</taxon>
        <taxon>Buguloidea</taxon>
        <taxon>Bugulidae</taxon>
        <taxon>Bugula</taxon>
    </lineage>
</organism>
<evidence type="ECO:0000256" key="1">
    <source>
        <dbReference type="ARBA" id="ARBA00005707"/>
    </source>
</evidence>
<evidence type="ECO:0000313" key="4">
    <source>
        <dbReference type="Proteomes" id="UP000593567"/>
    </source>
</evidence>
<comment type="similarity">
    <text evidence="1">Belongs to the UPF0488 family.</text>
</comment>
<dbReference type="OrthoDB" id="20277at2759"/>
<reference evidence="3" key="1">
    <citation type="submission" date="2020-06" db="EMBL/GenBank/DDBJ databases">
        <title>Draft genome of Bugula neritina, a colonial animal packing powerful symbionts and potential medicines.</title>
        <authorList>
            <person name="Rayko M."/>
        </authorList>
    </citation>
    <scope>NUCLEOTIDE SEQUENCE [LARGE SCALE GENOMIC DNA]</scope>
    <source>
        <strain evidence="3">Kwan_BN1</strain>
    </source>
</reference>
<evidence type="ECO:0000313" key="3">
    <source>
        <dbReference type="EMBL" id="KAF6022153.1"/>
    </source>
</evidence>
<evidence type="ECO:0000256" key="2">
    <source>
        <dbReference type="SAM" id="MobiDB-lite"/>
    </source>
</evidence>
<dbReference type="Pfam" id="PF15393">
    <property type="entry name" value="DUF4615"/>
    <property type="match status" value="1"/>
</dbReference>
<feature type="region of interest" description="Disordered" evidence="2">
    <location>
        <begin position="27"/>
        <end position="60"/>
    </location>
</feature>
<dbReference type="AlphaFoldDB" id="A0A7J7J7Z6"/>
<dbReference type="EMBL" id="VXIV02002890">
    <property type="protein sequence ID" value="KAF6022153.1"/>
    <property type="molecule type" value="Genomic_DNA"/>
</dbReference>
<keyword evidence="4" id="KW-1185">Reference proteome</keyword>
<accession>A0A7J7J7Z6</accession>
<sequence length="219" mass="24744">MHCMMFQMFYKGVYDCSRFPCKMPPKRMRDRAAGPKSSQPPTQACSGSRSEQANGEGDEAQAQLSYLQEVAWCLDRLEALINKKGASSKQVEEARKAWKTLSNPNSPLVSKRQTMRMMFGNYRQKMEEEEKQFSLRPQGMTISQVTSDKAPKSKYLRPSSHTAANSLSSTTKNFEFGFHISEESQLANGESDFGKEKWNARSPIAMYNLLINLSPSTLT</sequence>
<feature type="compositionally biased region" description="Polar residues" evidence="2">
    <location>
        <begin position="36"/>
        <end position="53"/>
    </location>
</feature>
<dbReference type="PANTHER" id="PTHR13602">
    <property type="entry name" value="UPF0488 PROTEIN C8ORF33"/>
    <property type="match status" value="1"/>
</dbReference>
<dbReference type="PANTHER" id="PTHR13602:SF2">
    <property type="entry name" value="UPF0488 PROTEIN C8ORF33"/>
    <property type="match status" value="1"/>
</dbReference>
<dbReference type="InterPro" id="IPR029274">
    <property type="entry name" value="DUF4615"/>
</dbReference>
<proteinExistence type="inferred from homology"/>
<feature type="region of interest" description="Disordered" evidence="2">
    <location>
        <begin position="144"/>
        <end position="166"/>
    </location>
</feature>
<gene>
    <name evidence="3" type="ORF">EB796_019536</name>
</gene>
<protein>
    <submittedName>
        <fullName evidence="3">C8orf33</fullName>
    </submittedName>
</protein>
<comment type="caution">
    <text evidence="3">The sequence shown here is derived from an EMBL/GenBank/DDBJ whole genome shotgun (WGS) entry which is preliminary data.</text>
</comment>